<evidence type="ECO:0000313" key="4">
    <source>
        <dbReference type="EMBL" id="PKC58782.1"/>
    </source>
</evidence>
<gene>
    <name evidence="2" type="ORF">CHRIB12_LOCUS3580</name>
    <name evidence="5" type="ORF">RhiirA1_421741</name>
    <name evidence="4" type="ORF">RhiirA1_427468</name>
    <name evidence="3" type="ORF">RhiirA5_355989</name>
</gene>
<feature type="compositionally biased region" description="Polar residues" evidence="1">
    <location>
        <begin position="87"/>
        <end position="101"/>
    </location>
</feature>
<evidence type="ECO:0000313" key="5">
    <source>
        <dbReference type="EMBL" id="PKC64319.1"/>
    </source>
</evidence>
<accession>A0A2I1F563</accession>
<reference evidence="4 6" key="4">
    <citation type="submission" date="2017-10" db="EMBL/GenBank/DDBJ databases">
        <title>Genome analyses suggest a sexual origin of heterokaryosis in a supposedly ancient asexual fungus.</title>
        <authorList>
            <person name="Corradi N."/>
            <person name="Sedzielewska K."/>
            <person name="Noel J."/>
            <person name="Charron P."/>
            <person name="Farinelli L."/>
            <person name="Marton T."/>
            <person name="Kruger M."/>
            <person name="Pelin A."/>
            <person name="Brachmann A."/>
            <person name="Corradi N."/>
        </authorList>
    </citation>
    <scope>NUCLEOTIDE SEQUENCE [LARGE SCALE GENOMIC DNA]</scope>
    <source>
        <strain evidence="4 6">A1</strain>
    </source>
</reference>
<dbReference type="VEuPathDB" id="FungiDB:RhiirA1_427468"/>
<comment type="caution">
    <text evidence="2">The sequence shown here is derived from an EMBL/GenBank/DDBJ whole genome shotgun (WGS) entry which is preliminary data.</text>
</comment>
<reference evidence="4 6" key="3">
    <citation type="submission" date="2017-10" db="EMBL/GenBank/DDBJ databases">
        <title>Extensive intraspecific genome diversity in a model arbuscular mycorrhizal fungus.</title>
        <authorList>
            <person name="Chen E.C.H."/>
            <person name="Morin E."/>
            <person name="Baudet D."/>
            <person name="Noel J."/>
            <person name="Ndikumana S."/>
            <person name="Charron P."/>
            <person name="St-Onge C."/>
            <person name="Giorgi J."/>
            <person name="Grigoriev I.V."/>
            <person name="Roux C."/>
            <person name="Martin F.M."/>
            <person name="Corradi N."/>
        </authorList>
    </citation>
    <scope>NUCLEOTIDE SEQUENCE [LARGE SCALE GENOMIC DNA]</scope>
    <source>
        <strain evidence="4 6">A1</strain>
    </source>
</reference>
<dbReference type="Proteomes" id="UP000684084">
    <property type="component" value="Unassembled WGS sequence"/>
</dbReference>
<sequence length="135" mass="16035">MCDFIAGSRRARRSRTGAQYFDEFRSHFWERPEDEFDRIRSINTLNRRRSRGNGNITLAPSTREVERELKSSERRISRSPRRQLPSVSQRRTASRPSNNDNMDIVCLSKRMKDEMARLQHLNRGTFGTLLLHWKI</sequence>
<evidence type="ECO:0000256" key="1">
    <source>
        <dbReference type="SAM" id="MobiDB-lite"/>
    </source>
</evidence>
<evidence type="ECO:0000313" key="7">
    <source>
        <dbReference type="Proteomes" id="UP000232722"/>
    </source>
</evidence>
<reference evidence="3 7" key="2">
    <citation type="submission" date="2017-09" db="EMBL/GenBank/DDBJ databases">
        <title>Extensive intraspecific genome diversity in a model arbuscular mycorrhizal fungus.</title>
        <authorList>
            <person name="Chen E.C."/>
            <person name="Morin E."/>
            <person name="Beaudet D."/>
            <person name="Noel J."/>
            <person name="Ndikumana S."/>
            <person name="Charron P."/>
            <person name="St-Onge C."/>
            <person name="Giorgi J."/>
            <person name="Grigoriev I.V."/>
            <person name="Roux C."/>
            <person name="Martin F.M."/>
            <person name="Corradi N."/>
        </authorList>
    </citation>
    <scope>NUCLEOTIDE SEQUENCE [LARGE SCALE GENOMIC DNA]</scope>
    <source>
        <strain evidence="3 7">A5</strain>
    </source>
</reference>
<dbReference type="Proteomes" id="UP000232688">
    <property type="component" value="Unassembled WGS sequence"/>
</dbReference>
<dbReference type="AlphaFoldDB" id="A0A2I1F563"/>
<feature type="compositionally biased region" description="Basic and acidic residues" evidence="1">
    <location>
        <begin position="63"/>
        <end position="76"/>
    </location>
</feature>
<name>A0A2I1F563_9GLOM</name>
<reference evidence="3 7" key="1">
    <citation type="submission" date="2016-04" db="EMBL/GenBank/DDBJ databases">
        <title>Genome analyses suggest a sexual origin of heterokaryosis in a supposedly ancient asexual fungus.</title>
        <authorList>
            <person name="Ropars J."/>
            <person name="Sedzielewska K."/>
            <person name="Noel J."/>
            <person name="Charron P."/>
            <person name="Farinelli L."/>
            <person name="Marton T."/>
            <person name="Kruger M."/>
            <person name="Pelin A."/>
            <person name="Brachmann A."/>
            <person name="Corradi N."/>
        </authorList>
    </citation>
    <scope>NUCLEOTIDE SEQUENCE [LARGE SCALE GENOMIC DNA]</scope>
    <source>
        <strain evidence="3 7">A5</strain>
    </source>
</reference>
<reference evidence="2" key="5">
    <citation type="submission" date="2020-05" db="EMBL/GenBank/DDBJ databases">
        <authorList>
            <person name="Rincon C."/>
            <person name="Sanders R I."/>
            <person name="Robbins C."/>
            <person name="Chaturvedi A."/>
        </authorList>
    </citation>
    <scope>NUCLEOTIDE SEQUENCE</scope>
    <source>
        <strain evidence="2">CHB12</strain>
    </source>
</reference>
<dbReference type="VEuPathDB" id="FungiDB:RhiirA1_421741"/>
<dbReference type="EMBL" id="LLXJ01000410">
    <property type="protein sequence ID" value="PKC10054.1"/>
    <property type="molecule type" value="Genomic_DNA"/>
</dbReference>
<proteinExistence type="predicted"/>
<dbReference type="OrthoDB" id="2387921at2759"/>
<dbReference type="VEuPathDB" id="FungiDB:RhiirFUN_024802"/>
<organism evidence="2 8">
    <name type="scientific">Rhizophagus irregularis</name>
    <dbReference type="NCBI Taxonomy" id="588596"/>
    <lineage>
        <taxon>Eukaryota</taxon>
        <taxon>Fungi</taxon>
        <taxon>Fungi incertae sedis</taxon>
        <taxon>Mucoromycota</taxon>
        <taxon>Glomeromycotina</taxon>
        <taxon>Glomeromycetes</taxon>
        <taxon>Glomerales</taxon>
        <taxon>Glomeraceae</taxon>
        <taxon>Rhizophagus</taxon>
    </lineage>
</organism>
<evidence type="ECO:0000313" key="3">
    <source>
        <dbReference type="EMBL" id="PKC10054.1"/>
    </source>
</evidence>
<dbReference type="EMBL" id="LLXH01000649">
    <property type="protein sequence ID" value="PKC64319.1"/>
    <property type="molecule type" value="Genomic_DNA"/>
</dbReference>
<evidence type="ECO:0000313" key="2">
    <source>
        <dbReference type="EMBL" id="CAB5340136.1"/>
    </source>
</evidence>
<evidence type="ECO:0000313" key="6">
    <source>
        <dbReference type="Proteomes" id="UP000232688"/>
    </source>
</evidence>
<protein>
    <submittedName>
        <fullName evidence="2">Uncharacterized protein</fullName>
    </submittedName>
</protein>
<dbReference type="Proteomes" id="UP000232722">
    <property type="component" value="Unassembled WGS sequence"/>
</dbReference>
<evidence type="ECO:0000313" key="8">
    <source>
        <dbReference type="Proteomes" id="UP000684084"/>
    </source>
</evidence>
<feature type="region of interest" description="Disordered" evidence="1">
    <location>
        <begin position="49"/>
        <end position="101"/>
    </location>
</feature>
<dbReference type="EMBL" id="LLXH01001468">
    <property type="protein sequence ID" value="PKC58782.1"/>
    <property type="molecule type" value="Genomic_DNA"/>
</dbReference>
<dbReference type="EMBL" id="CAGKOT010000005">
    <property type="protein sequence ID" value="CAB5340136.1"/>
    <property type="molecule type" value="Genomic_DNA"/>
</dbReference>
<dbReference type="SMR" id="A0A2I1F563"/>